<dbReference type="Gene3D" id="3.40.710.10">
    <property type="entry name" value="DD-peptidase/beta-lactamase superfamily"/>
    <property type="match status" value="1"/>
</dbReference>
<dbReference type="PANTHER" id="PTHR43283">
    <property type="entry name" value="BETA-LACTAMASE-RELATED"/>
    <property type="match status" value="1"/>
</dbReference>
<dbReference type="SUPFAM" id="SSF56601">
    <property type="entry name" value="beta-lactamase/transpeptidase-like"/>
    <property type="match status" value="1"/>
</dbReference>
<evidence type="ECO:0000259" key="1">
    <source>
        <dbReference type="Pfam" id="PF00144"/>
    </source>
</evidence>
<keyword evidence="3" id="KW-1185">Reference proteome</keyword>
<dbReference type="AlphaFoldDB" id="A0A5D4XS56"/>
<evidence type="ECO:0000313" key="3">
    <source>
        <dbReference type="Proteomes" id="UP000324973"/>
    </source>
</evidence>
<dbReference type="InterPro" id="IPR001466">
    <property type="entry name" value="Beta-lactam-related"/>
</dbReference>
<accession>A0A5D4XS56</accession>
<organism evidence="2 3">
    <name type="scientific">Luteimonas viscosa</name>
    <dbReference type="NCBI Taxonomy" id="1132694"/>
    <lineage>
        <taxon>Bacteria</taxon>
        <taxon>Pseudomonadati</taxon>
        <taxon>Pseudomonadota</taxon>
        <taxon>Gammaproteobacteria</taxon>
        <taxon>Lysobacterales</taxon>
        <taxon>Lysobacteraceae</taxon>
        <taxon>Luteimonas</taxon>
    </lineage>
</organism>
<gene>
    <name evidence="2" type="ORF">FZO89_07660</name>
</gene>
<dbReference type="InterPro" id="IPR050789">
    <property type="entry name" value="Diverse_Enzym_Activities"/>
</dbReference>
<protein>
    <submittedName>
        <fullName evidence="2">Beta-lactamase family protein</fullName>
    </submittedName>
</protein>
<name>A0A5D4XS56_9GAMM</name>
<dbReference type="InterPro" id="IPR012338">
    <property type="entry name" value="Beta-lactam/transpept-like"/>
</dbReference>
<dbReference type="Proteomes" id="UP000324973">
    <property type="component" value="Unassembled WGS sequence"/>
</dbReference>
<dbReference type="PANTHER" id="PTHR43283:SF3">
    <property type="entry name" value="BETA-LACTAMASE FAMILY PROTEIN (AFU_ORTHOLOGUE AFUA_5G07500)"/>
    <property type="match status" value="1"/>
</dbReference>
<dbReference type="Pfam" id="PF00144">
    <property type="entry name" value="Beta-lactamase"/>
    <property type="match status" value="1"/>
</dbReference>
<proteinExistence type="predicted"/>
<sequence>MFALLLLASVAGAAAEPVASVRVAFDRDGVTATRAEGMADIAAQRAITADDPVRVASISKLVVAIGVLRLVEAGTLDLDADVSDLLGWTLRHPQWPDVPITLRLLLSHRSGLTDGAGYWQVPLGEELAPLLDDPRAWDAQHPPGDFFRYANLNFPLVAAAMERATGERFDLLMDRLVLAPLDIAGCYNWDACDAATAARAVVLYDEARKPVRDDHGGAKPACNVIVAADGDCDLALWRAGANGATFSPQGGLRISANGLAKIGRLLLGDGEVDGVRLLAPGSVRMLLAPVWTSAPGNGVGHEEDTGDGQARAFFCRYGLATQTLATPLPQCGDDPFGDGIARVGHAGDAYGLKSGLWIDREAGTGVAYFATGVATTDPGARSAFSAIEEQLAAGED</sequence>
<feature type="domain" description="Beta-lactamase-related" evidence="1">
    <location>
        <begin position="21"/>
        <end position="380"/>
    </location>
</feature>
<dbReference type="OrthoDB" id="5705574at2"/>
<reference evidence="2 3" key="1">
    <citation type="submission" date="2019-08" db="EMBL/GenBank/DDBJ databases">
        <title>Luteimonas viscosus sp. nov., isolated from soil of a sunflower field.</title>
        <authorList>
            <person name="Jianli Z."/>
            <person name="Ying Z."/>
        </authorList>
    </citation>
    <scope>NUCLEOTIDE SEQUENCE [LARGE SCALE GENOMIC DNA]</scope>
    <source>
        <strain evidence="2 3">XBU10</strain>
    </source>
</reference>
<dbReference type="EMBL" id="VTFT01000001">
    <property type="protein sequence ID" value="TYT27537.1"/>
    <property type="molecule type" value="Genomic_DNA"/>
</dbReference>
<comment type="caution">
    <text evidence="2">The sequence shown here is derived from an EMBL/GenBank/DDBJ whole genome shotgun (WGS) entry which is preliminary data.</text>
</comment>
<evidence type="ECO:0000313" key="2">
    <source>
        <dbReference type="EMBL" id="TYT27537.1"/>
    </source>
</evidence>